<feature type="compositionally biased region" description="Polar residues" evidence="1">
    <location>
        <begin position="356"/>
        <end position="367"/>
    </location>
</feature>
<feature type="compositionally biased region" description="Basic and acidic residues" evidence="1">
    <location>
        <begin position="1"/>
        <end position="12"/>
    </location>
</feature>
<feature type="compositionally biased region" description="Basic and acidic residues" evidence="1">
    <location>
        <begin position="508"/>
        <end position="522"/>
    </location>
</feature>
<feature type="region of interest" description="Disordered" evidence="1">
    <location>
        <begin position="761"/>
        <end position="832"/>
    </location>
</feature>
<accession>A0A7R7WH79</accession>
<proteinExistence type="predicted"/>
<feature type="compositionally biased region" description="Basic and acidic residues" evidence="1">
    <location>
        <begin position="67"/>
        <end position="79"/>
    </location>
</feature>
<feature type="compositionally biased region" description="Polar residues" evidence="1">
    <location>
        <begin position="807"/>
        <end position="816"/>
    </location>
</feature>
<feature type="compositionally biased region" description="Low complexity" evidence="1">
    <location>
        <begin position="775"/>
        <end position="786"/>
    </location>
</feature>
<feature type="compositionally biased region" description="Basic and acidic residues" evidence="1">
    <location>
        <begin position="614"/>
        <end position="626"/>
    </location>
</feature>
<dbReference type="KEGG" id="aluc:AKAW2_61217S"/>
<feature type="compositionally biased region" description="Pro residues" evidence="1">
    <location>
        <begin position="167"/>
        <end position="176"/>
    </location>
</feature>
<feature type="compositionally biased region" description="Pro residues" evidence="1">
    <location>
        <begin position="548"/>
        <end position="560"/>
    </location>
</feature>
<evidence type="ECO:0000313" key="2">
    <source>
        <dbReference type="EMBL" id="BCS02953.1"/>
    </source>
</evidence>
<feature type="compositionally biased region" description="Polar residues" evidence="1">
    <location>
        <begin position="198"/>
        <end position="223"/>
    </location>
</feature>
<dbReference type="Proteomes" id="UP000661280">
    <property type="component" value="Chromosome 6"/>
</dbReference>
<sequence>MSSLAHEPRQSRDTFQSSEHLDLRDENATDFAKFIESQGPITGSTGAREMLKAGQRRLRQLAQRPKKSTDPRSKAEESARQLLALQEGGFLPTNVPVPAGVPSKRSTHKKSLDSSRSSSRSISNLSFMANSRRDVESIGQPWLTDPLEKKDRPEAAVTIPPRFDDANPPPYQPPVPAKDVKADAQRENQDPAVAITVADTTSGSKEKQSLGSSDAANPSIQVDSSEEQGSDTRSEHNVPKDGKASDNDQSGLKTDEGAMSPGLVIDSEVANKPATSSSGTSSIPTSQTTPSLKLFPDTMPPRNSSKGAWRISNARSLALNRPLPASPNPEQSSMDSNKESSHPTDSTTVKEGCGTQEVSEPSASTDVGKSDKESLENEKNSQKKGSRRPSSLPMCTIDAFPLPAPMRPLPSLPESNAASGAHSRSASGRSAPLARLVLDERNQASTAHDESAKATPAMSNSLPLVRAGLSRAERVHALKMRDMSASRLYLKESETPREEEEDYQPPRIAKEPEESMAQERGEAYVPRPESQKSANRNVRYQRKVASDPPSPPPLSPPPSKPSRHQISQSIGRRYCSTPLTGSAVLARDCESQMLPTSRDAPVRRSSSTRSVTSSHERARKEQDPVGRSDVPIPSSDDECTSASARQDQARSTSSRRRRMRPAPLTMNEHRSHKMRATRRSSDYCLSPGSHRTRASGRASPQSHHTQSSYYSRDSRSSHHDTIRALEGRIAHLERQNKILQAALMAALDVGSVESLLGGSATSLSTSANTPATGRSFSSTNSSSLDESMVDDRRHSRRRQPPYRPTSWIASPVSSRRGSYDTEDSENVRELEDMIEDFDMDWMSERSNPSSFQMS</sequence>
<dbReference type="AlphaFoldDB" id="A0A7R7WH79"/>
<dbReference type="EMBL" id="AP024430">
    <property type="protein sequence ID" value="BCS02953.1"/>
    <property type="molecule type" value="Genomic_DNA"/>
</dbReference>
<gene>
    <name evidence="2" type="ORF">AKAW2_61217S</name>
</gene>
<feature type="region of interest" description="Disordered" evidence="1">
    <location>
        <begin position="479"/>
        <end position="720"/>
    </location>
</feature>
<evidence type="ECO:0000256" key="1">
    <source>
        <dbReference type="SAM" id="MobiDB-lite"/>
    </source>
</evidence>
<feature type="compositionally biased region" description="Basic and acidic residues" evidence="1">
    <location>
        <begin position="178"/>
        <end position="189"/>
    </location>
</feature>
<evidence type="ECO:0000313" key="3">
    <source>
        <dbReference type="Proteomes" id="UP000661280"/>
    </source>
</evidence>
<reference evidence="2" key="1">
    <citation type="submission" date="2021-01" db="EMBL/GenBank/DDBJ databases">
        <authorList>
            <consortium name="Aspergillus luchuensis mut. kawachii IFO 4304 genome sequencing consortium"/>
            <person name="Kazuki M."/>
            <person name="Futagami T."/>
        </authorList>
    </citation>
    <scope>NUCLEOTIDE SEQUENCE</scope>
    <source>
        <strain evidence="2">IFO 4308</strain>
    </source>
</reference>
<reference evidence="2" key="2">
    <citation type="submission" date="2021-02" db="EMBL/GenBank/DDBJ databases">
        <title>Aspergillus luchuensis mut. kawachii IFO 4304 genome sequence.</title>
        <authorList>
            <person name="Mori K."/>
            <person name="Kadooka C."/>
            <person name="Goto M."/>
            <person name="Futagami T."/>
        </authorList>
    </citation>
    <scope>NUCLEOTIDE SEQUENCE</scope>
    <source>
        <strain evidence="2">IFO 4308</strain>
    </source>
</reference>
<feature type="compositionally biased region" description="Low complexity" evidence="1">
    <location>
        <begin position="603"/>
        <end position="613"/>
    </location>
</feature>
<protein>
    <submittedName>
        <fullName evidence="2">Uncharacterized protein</fullName>
    </submittedName>
</protein>
<feature type="compositionally biased region" description="Basic and acidic residues" evidence="1">
    <location>
        <begin position="437"/>
        <end position="452"/>
    </location>
</feature>
<dbReference type="OrthoDB" id="4188047at2759"/>
<feature type="compositionally biased region" description="Pro residues" evidence="1">
    <location>
        <begin position="402"/>
        <end position="411"/>
    </location>
</feature>
<feature type="compositionally biased region" description="Low complexity" evidence="1">
    <location>
        <begin position="640"/>
        <end position="652"/>
    </location>
</feature>
<feature type="compositionally biased region" description="Basic and acidic residues" evidence="1">
    <location>
        <begin position="368"/>
        <end position="381"/>
    </location>
</feature>
<dbReference type="RefSeq" id="XP_041546715.1">
    <property type="nucleotide sequence ID" value="XM_041693428.1"/>
</dbReference>
<organism evidence="2 3">
    <name type="scientific">Aspergillus kawachii</name>
    <name type="common">White koji mold</name>
    <name type="synonym">Aspergillus awamori var. kawachi</name>
    <dbReference type="NCBI Taxonomy" id="1069201"/>
    <lineage>
        <taxon>Eukaryota</taxon>
        <taxon>Fungi</taxon>
        <taxon>Dikarya</taxon>
        <taxon>Ascomycota</taxon>
        <taxon>Pezizomycotina</taxon>
        <taxon>Eurotiomycetes</taxon>
        <taxon>Eurotiomycetidae</taxon>
        <taxon>Eurotiales</taxon>
        <taxon>Aspergillaceae</taxon>
        <taxon>Aspergillus</taxon>
        <taxon>Aspergillus subgen. Circumdati</taxon>
    </lineage>
</organism>
<feature type="compositionally biased region" description="Low complexity" evidence="1">
    <location>
        <begin position="114"/>
        <end position="126"/>
    </location>
</feature>
<feature type="compositionally biased region" description="Low complexity" evidence="1">
    <location>
        <begin position="417"/>
        <end position="431"/>
    </location>
</feature>
<feature type="region of interest" description="Disordered" evidence="1">
    <location>
        <begin position="1"/>
        <end position="462"/>
    </location>
</feature>
<dbReference type="GeneID" id="64964274"/>
<feature type="compositionally biased region" description="Low complexity" evidence="1">
    <location>
        <begin position="273"/>
        <end position="291"/>
    </location>
</feature>
<feature type="compositionally biased region" description="Basic and acidic residues" evidence="1">
    <location>
        <begin position="230"/>
        <end position="246"/>
    </location>
</feature>
<feature type="compositionally biased region" description="Basic and acidic residues" evidence="1">
    <location>
        <begin position="479"/>
        <end position="496"/>
    </location>
</feature>
<keyword evidence="3" id="KW-1185">Reference proteome</keyword>
<name>A0A7R7WH79_ASPKA</name>